<evidence type="ECO:0000256" key="1">
    <source>
        <dbReference type="SAM" id="MobiDB-lite"/>
    </source>
</evidence>
<feature type="compositionally biased region" description="Polar residues" evidence="1">
    <location>
        <begin position="85"/>
        <end position="95"/>
    </location>
</feature>
<dbReference type="Proteomes" id="UP000324832">
    <property type="component" value="Unassembled WGS sequence"/>
</dbReference>
<evidence type="ECO:0000313" key="2">
    <source>
        <dbReference type="EMBL" id="VVC89733.1"/>
    </source>
</evidence>
<keyword evidence="3" id="KW-1185">Reference proteome</keyword>
<evidence type="ECO:0000313" key="3">
    <source>
        <dbReference type="Proteomes" id="UP000324832"/>
    </source>
</evidence>
<sequence length="111" mass="12602">MRWRPAHEPQSTESVTIPVAMPVYVPITEPVSACITCNKHRNITQSIRHTDTTAATPLAGHFVGQMCTPIATPEHRNTMQVPGGNRTQNSQDNNEWTIVQRRKKKLKYHFL</sequence>
<dbReference type="AlphaFoldDB" id="A0A5E4PXK0"/>
<dbReference type="EMBL" id="FZQP02000615">
    <property type="protein sequence ID" value="VVC89733.1"/>
    <property type="molecule type" value="Genomic_DNA"/>
</dbReference>
<accession>A0A5E4PXK0</accession>
<protein>
    <submittedName>
        <fullName evidence="2">Uncharacterized protein</fullName>
    </submittedName>
</protein>
<name>A0A5E4PXK0_9NEOP</name>
<proteinExistence type="predicted"/>
<gene>
    <name evidence="2" type="ORF">LSINAPIS_LOCUS2790</name>
</gene>
<feature type="region of interest" description="Disordered" evidence="1">
    <location>
        <begin position="74"/>
        <end position="95"/>
    </location>
</feature>
<organism evidence="2 3">
    <name type="scientific">Leptidea sinapis</name>
    <dbReference type="NCBI Taxonomy" id="189913"/>
    <lineage>
        <taxon>Eukaryota</taxon>
        <taxon>Metazoa</taxon>
        <taxon>Ecdysozoa</taxon>
        <taxon>Arthropoda</taxon>
        <taxon>Hexapoda</taxon>
        <taxon>Insecta</taxon>
        <taxon>Pterygota</taxon>
        <taxon>Neoptera</taxon>
        <taxon>Endopterygota</taxon>
        <taxon>Lepidoptera</taxon>
        <taxon>Glossata</taxon>
        <taxon>Ditrysia</taxon>
        <taxon>Papilionoidea</taxon>
        <taxon>Pieridae</taxon>
        <taxon>Dismorphiinae</taxon>
        <taxon>Leptidea</taxon>
    </lineage>
</organism>
<reference evidence="2 3" key="1">
    <citation type="submission" date="2017-07" db="EMBL/GenBank/DDBJ databases">
        <authorList>
            <person name="Talla V."/>
            <person name="Backstrom N."/>
        </authorList>
    </citation>
    <scope>NUCLEOTIDE SEQUENCE [LARGE SCALE GENOMIC DNA]</scope>
</reference>